<evidence type="ECO:0000313" key="2">
    <source>
        <dbReference type="EMBL" id="GFD36233.1"/>
    </source>
</evidence>
<gene>
    <name evidence="2" type="ORF">Tci_908202</name>
</gene>
<proteinExistence type="predicted"/>
<protein>
    <submittedName>
        <fullName evidence="2">Uncharacterized protein</fullName>
    </submittedName>
</protein>
<feature type="non-terminal residue" evidence="2">
    <location>
        <position position="74"/>
    </location>
</feature>
<feature type="compositionally biased region" description="Gly residues" evidence="1">
    <location>
        <begin position="51"/>
        <end position="60"/>
    </location>
</feature>
<accession>A0A699VPC8</accession>
<dbReference type="AlphaFoldDB" id="A0A699VPC8"/>
<comment type="caution">
    <text evidence="2">The sequence shown here is derived from an EMBL/GenBank/DDBJ whole genome shotgun (WGS) entry which is preliminary data.</text>
</comment>
<feature type="compositionally biased region" description="Gly residues" evidence="1">
    <location>
        <begin position="29"/>
        <end position="38"/>
    </location>
</feature>
<feature type="region of interest" description="Disordered" evidence="1">
    <location>
        <begin position="16"/>
        <end position="74"/>
    </location>
</feature>
<reference evidence="2" key="1">
    <citation type="journal article" date="2019" name="Sci. Rep.">
        <title>Draft genome of Tanacetum cinerariifolium, the natural source of mosquito coil.</title>
        <authorList>
            <person name="Yamashiro T."/>
            <person name="Shiraishi A."/>
            <person name="Satake H."/>
            <person name="Nakayama K."/>
        </authorList>
    </citation>
    <scope>NUCLEOTIDE SEQUENCE</scope>
</reference>
<evidence type="ECO:0000256" key="1">
    <source>
        <dbReference type="SAM" id="MobiDB-lite"/>
    </source>
</evidence>
<organism evidence="2">
    <name type="scientific">Tanacetum cinerariifolium</name>
    <name type="common">Dalmatian daisy</name>
    <name type="synonym">Chrysanthemum cinerariifolium</name>
    <dbReference type="NCBI Taxonomy" id="118510"/>
    <lineage>
        <taxon>Eukaryota</taxon>
        <taxon>Viridiplantae</taxon>
        <taxon>Streptophyta</taxon>
        <taxon>Embryophyta</taxon>
        <taxon>Tracheophyta</taxon>
        <taxon>Spermatophyta</taxon>
        <taxon>Magnoliopsida</taxon>
        <taxon>eudicotyledons</taxon>
        <taxon>Gunneridae</taxon>
        <taxon>Pentapetalae</taxon>
        <taxon>asterids</taxon>
        <taxon>campanulids</taxon>
        <taxon>Asterales</taxon>
        <taxon>Asteraceae</taxon>
        <taxon>Asteroideae</taxon>
        <taxon>Anthemideae</taxon>
        <taxon>Anthemidinae</taxon>
        <taxon>Tanacetum</taxon>
    </lineage>
</organism>
<name>A0A699VPC8_TANCI</name>
<sequence>MYNLFRVGNVTSRTTSLRSVEGRSKGGDDVGNGIGKRGGVPDNGVSDRGLAGSGGDGICGNGDEYDVSGDGGGV</sequence>
<dbReference type="EMBL" id="BKCJ011469057">
    <property type="protein sequence ID" value="GFD36233.1"/>
    <property type="molecule type" value="Genomic_DNA"/>
</dbReference>